<feature type="transmembrane region" description="Helical" evidence="5">
    <location>
        <begin position="80"/>
        <end position="100"/>
    </location>
</feature>
<name>A0ABN0RS86_9FLAO</name>
<dbReference type="EMBL" id="ARZX01000002">
    <property type="protein sequence ID" value="EWH14802.1"/>
    <property type="molecule type" value="Genomic_DNA"/>
</dbReference>
<reference evidence="7 8" key="1">
    <citation type="journal article" date="2014" name="Genome Announc.">
        <title>Draft Genome Sequence of the Carrageenan-Degrading Bacterium Cellulophaga sp. Strain KL-A, Isolated from Decaying Marine Algae.</title>
        <authorList>
            <person name="Shan D."/>
            <person name="Ying J."/>
            <person name="Li X."/>
            <person name="Gao Z."/>
            <person name="Wei G."/>
            <person name="Shao Z."/>
        </authorList>
    </citation>
    <scope>NUCLEOTIDE SEQUENCE [LARGE SCALE GENOMIC DNA]</scope>
    <source>
        <strain evidence="7 8">KL-A</strain>
    </source>
</reference>
<keyword evidence="2 5" id="KW-0812">Transmembrane</keyword>
<comment type="caution">
    <text evidence="7">The sequence shown here is derived from an EMBL/GenBank/DDBJ whole genome shotgun (WGS) entry which is preliminary data.</text>
</comment>
<protein>
    <submittedName>
        <fullName evidence="7">Mechanosensitive ion channel protein MscS</fullName>
    </submittedName>
</protein>
<keyword evidence="4 5" id="KW-0472">Membrane</keyword>
<gene>
    <name evidence="7" type="ORF">KLA_03202</name>
</gene>
<accession>A0ABN0RS86</accession>
<proteinExistence type="predicted"/>
<feature type="transmembrane region" description="Helical" evidence="5">
    <location>
        <begin position="106"/>
        <end position="127"/>
    </location>
</feature>
<evidence type="ECO:0000256" key="1">
    <source>
        <dbReference type="ARBA" id="ARBA00004370"/>
    </source>
</evidence>
<dbReference type="InterPro" id="IPR030192">
    <property type="entry name" value="YbdG"/>
</dbReference>
<sequence>MYSLNQVSSLLYNYLVEIGLDDVYAKYLNTLILLLLLIIVLYIFDYVLRKIFISVFAKFTSISKTNFDDFLVKNKVPRNVAHIVPIIIAYNAIPFVFNGFIKAQGIILKGLEVFGIVLTLWVVRSLLNTLKDFFKTLPNLKDKPIDSYIQVFMIFLWSIGILLAISILTDIELWKFLTGLGTASAVILLIFKDTILGFVASIQVSINDMVRIGDWISFDNYGADGDVIEINLATVKVQNFDNTITTIPTYALISDSFKNWRGMTNSPGRRIKRALIIKQESINFLAPKDIQKFKKISLISDYIKSRQESITDFNTSNNIDKSILINGRNLTNIGLFRKYADTYLKNHSAINKDMMVMVRQLAPTPQGIPLEVYAFSSDKRWENYEYIMSDIFDHLLAAIPFFDLELFELPSSSSFKNNTKTSLKA</sequence>
<dbReference type="SUPFAM" id="SSF50182">
    <property type="entry name" value="Sm-like ribonucleoproteins"/>
    <property type="match status" value="1"/>
</dbReference>
<dbReference type="Gene3D" id="2.30.30.60">
    <property type="match status" value="1"/>
</dbReference>
<dbReference type="PANTHER" id="PTHR30414:SF0">
    <property type="entry name" value="MINICONDUCTANCE MECHANOSENSITIVE CHANNEL YBDG"/>
    <property type="match status" value="1"/>
</dbReference>
<dbReference type="PANTHER" id="PTHR30414">
    <property type="entry name" value="MINICONDUCTANCE MECHANOSENSITIVE CHANNEL YBDG"/>
    <property type="match status" value="1"/>
</dbReference>
<feature type="transmembrane region" description="Helical" evidence="5">
    <location>
        <begin position="27"/>
        <end position="48"/>
    </location>
</feature>
<evidence type="ECO:0000256" key="4">
    <source>
        <dbReference type="ARBA" id="ARBA00023136"/>
    </source>
</evidence>
<comment type="subcellular location">
    <subcellularLocation>
        <location evidence="1">Membrane</location>
    </subcellularLocation>
</comment>
<dbReference type="Proteomes" id="UP000019275">
    <property type="component" value="Unassembled WGS sequence"/>
</dbReference>
<keyword evidence="3 5" id="KW-1133">Transmembrane helix</keyword>
<dbReference type="RefSeq" id="WP_034643750.1">
    <property type="nucleotide sequence ID" value="NZ_ARZX01000002.1"/>
</dbReference>
<dbReference type="Pfam" id="PF00924">
    <property type="entry name" value="MS_channel_2nd"/>
    <property type="match status" value="1"/>
</dbReference>
<evidence type="ECO:0000256" key="3">
    <source>
        <dbReference type="ARBA" id="ARBA00022989"/>
    </source>
</evidence>
<feature type="transmembrane region" description="Helical" evidence="5">
    <location>
        <begin position="173"/>
        <end position="191"/>
    </location>
</feature>
<evidence type="ECO:0000259" key="6">
    <source>
        <dbReference type="Pfam" id="PF00924"/>
    </source>
</evidence>
<evidence type="ECO:0000256" key="5">
    <source>
        <dbReference type="SAM" id="Phobius"/>
    </source>
</evidence>
<evidence type="ECO:0000256" key="2">
    <source>
        <dbReference type="ARBA" id="ARBA00022692"/>
    </source>
</evidence>
<dbReference type="InterPro" id="IPR010920">
    <property type="entry name" value="LSM_dom_sf"/>
</dbReference>
<dbReference type="InterPro" id="IPR023408">
    <property type="entry name" value="MscS_beta-dom_sf"/>
</dbReference>
<keyword evidence="8" id="KW-1185">Reference proteome</keyword>
<organism evidence="7 8">
    <name type="scientific">Cellulophaga geojensis KL-A</name>
    <dbReference type="NCBI Taxonomy" id="1328323"/>
    <lineage>
        <taxon>Bacteria</taxon>
        <taxon>Pseudomonadati</taxon>
        <taxon>Bacteroidota</taxon>
        <taxon>Flavobacteriia</taxon>
        <taxon>Flavobacteriales</taxon>
        <taxon>Flavobacteriaceae</taxon>
        <taxon>Cellulophaga</taxon>
    </lineage>
</organism>
<feature type="transmembrane region" description="Helical" evidence="5">
    <location>
        <begin position="148"/>
        <end position="167"/>
    </location>
</feature>
<feature type="domain" description="Mechanosensitive ion channel MscS" evidence="6">
    <location>
        <begin position="193"/>
        <end position="261"/>
    </location>
</feature>
<evidence type="ECO:0000313" key="8">
    <source>
        <dbReference type="Proteomes" id="UP000019275"/>
    </source>
</evidence>
<evidence type="ECO:0000313" key="7">
    <source>
        <dbReference type="EMBL" id="EWH14802.1"/>
    </source>
</evidence>
<dbReference type="InterPro" id="IPR006685">
    <property type="entry name" value="MscS_channel_2nd"/>
</dbReference>